<dbReference type="InterPro" id="IPR036282">
    <property type="entry name" value="Glutathione-S-Trfase_C_sf"/>
</dbReference>
<dbReference type="InterPro" id="IPR010987">
    <property type="entry name" value="Glutathione-S-Trfase_C-like"/>
</dbReference>
<dbReference type="Gene3D" id="1.20.1050.10">
    <property type="match status" value="1"/>
</dbReference>
<dbReference type="AlphaFoldDB" id="A0A385Z1S7"/>
<dbReference type="InterPro" id="IPR036249">
    <property type="entry name" value="Thioredoxin-like_sf"/>
</dbReference>
<dbReference type="InterPro" id="IPR040079">
    <property type="entry name" value="Glutathione_S-Trfase"/>
</dbReference>
<dbReference type="GO" id="GO:0016740">
    <property type="term" value="F:transferase activity"/>
    <property type="evidence" value="ECO:0007669"/>
    <property type="project" value="UniProtKB-KW"/>
</dbReference>
<evidence type="ECO:0000313" key="3">
    <source>
        <dbReference type="EMBL" id="AYC33175.1"/>
    </source>
</evidence>
<dbReference type="CDD" id="cd03188">
    <property type="entry name" value="GST_C_Beta"/>
    <property type="match status" value="1"/>
</dbReference>
<dbReference type="SFLD" id="SFLDG01150">
    <property type="entry name" value="Main.1:_Beta-like"/>
    <property type="match status" value="1"/>
</dbReference>
<dbReference type="InterPro" id="IPR004045">
    <property type="entry name" value="Glutathione_S-Trfase_N"/>
</dbReference>
<evidence type="ECO:0000313" key="4">
    <source>
        <dbReference type="Proteomes" id="UP000265560"/>
    </source>
</evidence>
<dbReference type="CDD" id="cd03057">
    <property type="entry name" value="GST_N_Beta"/>
    <property type="match status" value="1"/>
</dbReference>
<feature type="domain" description="GST N-terminal" evidence="1">
    <location>
        <begin position="1"/>
        <end position="81"/>
    </location>
</feature>
<sequence length="201" mass="22585">MKLFYSPGACSLAPHIVLREAELPFSLERVDLDTHKTEHGADYYQINPKGYVPTLELDNGERLTEGPVITQYISDKAGNTELMPAAGSLARYRVMEWQSYLNSEVHQSFAPLFNPTFDAASKALFVNRLQKKFSWVSAQLRGKQYLTGDSFTAADAYLFVLSGWAPYLKFELPNTEELQGYLQRVAARPAVQKALKTEGLL</sequence>
<dbReference type="PANTHER" id="PTHR44051">
    <property type="entry name" value="GLUTATHIONE S-TRANSFERASE-RELATED"/>
    <property type="match status" value="1"/>
</dbReference>
<name>A0A385Z1S7_9PSED</name>
<dbReference type="Gene3D" id="3.40.30.10">
    <property type="entry name" value="Glutaredoxin"/>
    <property type="match status" value="1"/>
</dbReference>
<dbReference type="KEGG" id="pcav:D3880_12795"/>
<dbReference type="PROSITE" id="PS50405">
    <property type="entry name" value="GST_CTER"/>
    <property type="match status" value="1"/>
</dbReference>
<dbReference type="EMBL" id="CP032419">
    <property type="protein sequence ID" value="AYC33175.1"/>
    <property type="molecule type" value="Genomic_DNA"/>
</dbReference>
<accession>A0A385Z1S7</accession>
<protein>
    <submittedName>
        <fullName evidence="3">Glutathione transferase GstA</fullName>
    </submittedName>
</protein>
<reference evidence="4" key="1">
    <citation type="submission" date="2018-09" db="EMBL/GenBank/DDBJ databases">
        <authorList>
            <person name="Zhu H."/>
        </authorList>
    </citation>
    <scope>NUCLEOTIDE SEQUENCE [LARGE SCALE GENOMIC DNA]</scope>
    <source>
        <strain evidence="4">K2W31S-8</strain>
    </source>
</reference>
<keyword evidence="3" id="KW-0808">Transferase</keyword>
<dbReference type="Pfam" id="PF00043">
    <property type="entry name" value="GST_C"/>
    <property type="match status" value="1"/>
</dbReference>
<dbReference type="SUPFAM" id="SSF47616">
    <property type="entry name" value="GST C-terminal domain-like"/>
    <property type="match status" value="1"/>
</dbReference>
<dbReference type="SUPFAM" id="SSF52833">
    <property type="entry name" value="Thioredoxin-like"/>
    <property type="match status" value="1"/>
</dbReference>
<dbReference type="NCBIfam" id="NF007831">
    <property type="entry name" value="PRK10542.1"/>
    <property type="match status" value="1"/>
</dbReference>
<dbReference type="SFLD" id="SFLDS00019">
    <property type="entry name" value="Glutathione_Transferase_(cytos"/>
    <property type="match status" value="1"/>
</dbReference>
<dbReference type="PROSITE" id="PS50404">
    <property type="entry name" value="GST_NTER"/>
    <property type="match status" value="1"/>
</dbReference>
<dbReference type="InterPro" id="IPR004046">
    <property type="entry name" value="GST_C"/>
</dbReference>
<gene>
    <name evidence="3" type="primary">gstA</name>
    <name evidence="3" type="ORF">D3880_12795</name>
</gene>
<dbReference type="Pfam" id="PF13409">
    <property type="entry name" value="GST_N_2"/>
    <property type="match status" value="1"/>
</dbReference>
<proteinExistence type="predicted"/>
<organism evidence="3 4">
    <name type="scientific">Pseudomonas cavernae</name>
    <dbReference type="NCBI Taxonomy" id="2320867"/>
    <lineage>
        <taxon>Bacteria</taxon>
        <taxon>Pseudomonadati</taxon>
        <taxon>Pseudomonadota</taxon>
        <taxon>Gammaproteobacteria</taxon>
        <taxon>Pseudomonadales</taxon>
        <taxon>Pseudomonadaceae</taxon>
        <taxon>Pseudomonas</taxon>
    </lineage>
</organism>
<dbReference type="SFLD" id="SFLDG00358">
    <property type="entry name" value="Main_(cytGST)"/>
    <property type="match status" value="1"/>
</dbReference>
<dbReference type="PANTHER" id="PTHR44051:SF8">
    <property type="entry name" value="GLUTATHIONE S-TRANSFERASE GSTA"/>
    <property type="match status" value="1"/>
</dbReference>
<dbReference type="Proteomes" id="UP000265560">
    <property type="component" value="Chromosome"/>
</dbReference>
<feature type="domain" description="GST C-terminal" evidence="2">
    <location>
        <begin position="87"/>
        <end position="201"/>
    </location>
</feature>
<dbReference type="RefSeq" id="WP_119893830.1">
    <property type="nucleotide sequence ID" value="NZ_CP032419.1"/>
</dbReference>
<keyword evidence="4" id="KW-1185">Reference proteome</keyword>
<evidence type="ECO:0000259" key="2">
    <source>
        <dbReference type="PROSITE" id="PS50405"/>
    </source>
</evidence>
<evidence type="ECO:0000259" key="1">
    <source>
        <dbReference type="PROSITE" id="PS50404"/>
    </source>
</evidence>
<dbReference type="OrthoDB" id="8772754at2"/>